<reference evidence="3" key="1">
    <citation type="submission" date="2016-06" db="EMBL/GenBank/DDBJ databases">
        <authorList>
            <person name="Hehemann J.-H."/>
            <person name="Arevalo P."/>
            <person name="Datta M.S."/>
            <person name="Polz M.F."/>
        </authorList>
    </citation>
    <scope>NUCLEOTIDE SEQUENCE [LARGE SCALE GENOMIC DNA]</scope>
    <source>
        <strain evidence="3">9CSC122</strain>
    </source>
</reference>
<evidence type="ECO:0000313" key="2">
    <source>
        <dbReference type="EMBL" id="OCH67844.1"/>
    </source>
</evidence>
<name>A0A1B9QQP1_9VIBR</name>
<feature type="transmembrane region" description="Helical" evidence="1">
    <location>
        <begin position="12"/>
        <end position="32"/>
    </location>
</feature>
<keyword evidence="1" id="KW-0812">Transmembrane</keyword>
<evidence type="ECO:0008006" key="4">
    <source>
        <dbReference type="Google" id="ProtNLM"/>
    </source>
</evidence>
<protein>
    <recommendedName>
        <fullName evidence="4">50S ribosomal protein L33</fullName>
    </recommendedName>
</protein>
<evidence type="ECO:0000313" key="3">
    <source>
        <dbReference type="Proteomes" id="UP000093173"/>
    </source>
</evidence>
<dbReference type="Proteomes" id="UP000093173">
    <property type="component" value="Unassembled WGS sequence"/>
</dbReference>
<evidence type="ECO:0000256" key="1">
    <source>
        <dbReference type="SAM" id="Phobius"/>
    </source>
</evidence>
<gene>
    <name evidence="2" type="ORF">A6E14_16640</name>
</gene>
<keyword evidence="1" id="KW-1133">Transmembrane helix</keyword>
<sequence length="159" mass="18725">MRVSPARRKRWNNLLMLAIVCFIGVLYLPTIIKTYLIEPPHSPYPYLLNPDAELQSLHFSQWSLEKNQGRWRVSVPSDVAPEELADRWQALVGTEVDDKTRQALNPTLINPQTIEVWYADQEEPQRITYYQTPQFWLLKNWEEKWIALSVEVNYLIPSS</sequence>
<dbReference type="RefSeq" id="WP_017040636.1">
    <property type="nucleotide sequence ID" value="NZ_JBNGCH010001038.1"/>
</dbReference>
<proteinExistence type="predicted"/>
<keyword evidence="1" id="KW-0472">Membrane</keyword>
<organism evidence="2 3">
    <name type="scientific">Vibrio genomosp. F10</name>
    <dbReference type="NCBI Taxonomy" id="723171"/>
    <lineage>
        <taxon>Bacteria</taxon>
        <taxon>Pseudomonadati</taxon>
        <taxon>Pseudomonadota</taxon>
        <taxon>Gammaproteobacteria</taxon>
        <taxon>Vibrionales</taxon>
        <taxon>Vibrionaceae</taxon>
        <taxon>Vibrio</taxon>
    </lineage>
</organism>
<dbReference type="AlphaFoldDB" id="A0A1B9QQP1"/>
<keyword evidence="3" id="KW-1185">Reference proteome</keyword>
<dbReference type="EMBL" id="MAJZ01001038">
    <property type="protein sequence ID" value="OCH67844.1"/>
    <property type="molecule type" value="Genomic_DNA"/>
</dbReference>
<comment type="caution">
    <text evidence="2">The sequence shown here is derived from an EMBL/GenBank/DDBJ whole genome shotgun (WGS) entry which is preliminary data.</text>
</comment>
<accession>A0A1B9QQP1</accession>